<dbReference type="AlphaFoldDB" id="M5FXL3"/>
<dbReference type="RefSeq" id="XP_040628111.1">
    <property type="nucleotide sequence ID" value="XM_040773031.1"/>
</dbReference>
<proteinExistence type="predicted"/>
<gene>
    <name evidence="1" type="ORF">DACRYDRAFT_22955</name>
</gene>
<evidence type="ECO:0000313" key="2">
    <source>
        <dbReference type="Proteomes" id="UP000030653"/>
    </source>
</evidence>
<dbReference type="GeneID" id="63688093"/>
<organism evidence="1 2">
    <name type="scientific">Dacryopinax primogenitus (strain DJM 731)</name>
    <name type="common">Brown rot fungus</name>
    <dbReference type="NCBI Taxonomy" id="1858805"/>
    <lineage>
        <taxon>Eukaryota</taxon>
        <taxon>Fungi</taxon>
        <taxon>Dikarya</taxon>
        <taxon>Basidiomycota</taxon>
        <taxon>Agaricomycotina</taxon>
        <taxon>Dacrymycetes</taxon>
        <taxon>Dacrymycetales</taxon>
        <taxon>Dacrymycetaceae</taxon>
        <taxon>Dacryopinax</taxon>
    </lineage>
</organism>
<dbReference type="Proteomes" id="UP000030653">
    <property type="component" value="Unassembled WGS sequence"/>
</dbReference>
<sequence length="74" mass="8066">MIESQPAGKNILLALATTVLESRAESCHLEHPVRRGSAGTKSGEDRGWSFTRKGFSSDYDDIRRTEVEDGDGGI</sequence>
<dbReference type="EMBL" id="JH795865">
    <property type="protein sequence ID" value="EJU01214.1"/>
    <property type="molecule type" value="Genomic_DNA"/>
</dbReference>
<protein>
    <submittedName>
        <fullName evidence="1">Uncharacterized protein</fullName>
    </submittedName>
</protein>
<dbReference type="HOGENOM" id="CLU_2687786_0_0_1"/>
<keyword evidence="2" id="KW-1185">Reference proteome</keyword>
<accession>M5FXL3</accession>
<reference evidence="1 2" key="1">
    <citation type="journal article" date="2012" name="Science">
        <title>The Paleozoic origin of enzymatic lignin decomposition reconstructed from 31 fungal genomes.</title>
        <authorList>
            <person name="Floudas D."/>
            <person name="Binder M."/>
            <person name="Riley R."/>
            <person name="Barry K."/>
            <person name="Blanchette R.A."/>
            <person name="Henrissat B."/>
            <person name="Martinez A.T."/>
            <person name="Otillar R."/>
            <person name="Spatafora J.W."/>
            <person name="Yadav J.S."/>
            <person name="Aerts A."/>
            <person name="Benoit I."/>
            <person name="Boyd A."/>
            <person name="Carlson A."/>
            <person name="Copeland A."/>
            <person name="Coutinho P.M."/>
            <person name="de Vries R.P."/>
            <person name="Ferreira P."/>
            <person name="Findley K."/>
            <person name="Foster B."/>
            <person name="Gaskell J."/>
            <person name="Glotzer D."/>
            <person name="Gorecki P."/>
            <person name="Heitman J."/>
            <person name="Hesse C."/>
            <person name="Hori C."/>
            <person name="Igarashi K."/>
            <person name="Jurgens J.A."/>
            <person name="Kallen N."/>
            <person name="Kersten P."/>
            <person name="Kohler A."/>
            <person name="Kuees U."/>
            <person name="Kumar T.K.A."/>
            <person name="Kuo A."/>
            <person name="LaButti K."/>
            <person name="Larrondo L.F."/>
            <person name="Lindquist E."/>
            <person name="Ling A."/>
            <person name="Lombard V."/>
            <person name="Lucas S."/>
            <person name="Lundell T."/>
            <person name="Martin R."/>
            <person name="McLaughlin D.J."/>
            <person name="Morgenstern I."/>
            <person name="Morin E."/>
            <person name="Murat C."/>
            <person name="Nagy L.G."/>
            <person name="Nolan M."/>
            <person name="Ohm R.A."/>
            <person name="Patyshakuliyeva A."/>
            <person name="Rokas A."/>
            <person name="Ruiz-Duenas F.J."/>
            <person name="Sabat G."/>
            <person name="Salamov A."/>
            <person name="Samejima M."/>
            <person name="Schmutz J."/>
            <person name="Slot J.C."/>
            <person name="St John F."/>
            <person name="Stenlid J."/>
            <person name="Sun H."/>
            <person name="Sun S."/>
            <person name="Syed K."/>
            <person name="Tsang A."/>
            <person name="Wiebenga A."/>
            <person name="Young D."/>
            <person name="Pisabarro A."/>
            <person name="Eastwood D.C."/>
            <person name="Martin F."/>
            <person name="Cullen D."/>
            <person name="Grigoriev I.V."/>
            <person name="Hibbett D.S."/>
        </authorList>
    </citation>
    <scope>NUCLEOTIDE SEQUENCE [LARGE SCALE GENOMIC DNA]</scope>
    <source>
        <strain evidence="1 2">DJM-731 SS1</strain>
    </source>
</reference>
<name>M5FXL3_DACPD</name>
<evidence type="ECO:0000313" key="1">
    <source>
        <dbReference type="EMBL" id="EJU01214.1"/>
    </source>
</evidence>